<name>A0AAE3ARL4_9FIRM</name>
<dbReference type="AlphaFoldDB" id="A0AAE3ARL4"/>
<evidence type="ECO:0000313" key="14">
    <source>
        <dbReference type="EMBL" id="MCC2165385.1"/>
    </source>
</evidence>
<dbReference type="InterPro" id="IPR002528">
    <property type="entry name" value="MATE_fam"/>
</dbReference>
<evidence type="ECO:0000256" key="8">
    <source>
        <dbReference type="ARBA" id="ARBA00022692"/>
    </source>
</evidence>
<dbReference type="PANTHER" id="PTHR43298:SF2">
    <property type="entry name" value="FMN_FAD EXPORTER YEEO-RELATED"/>
    <property type="match status" value="1"/>
</dbReference>
<sequence>MNNTKNKLADIPIRPLLYTMAVPLMLSLLVQSLYNIVDSIFIARLSETALTATSLVYSIQFLMIAIGVGTAVGLNALLSKKIGQHKIDEACQTATTGLFLMLATALIFSLVGIFFSNVIAQNMTPEPELQELCRQYLSINLVYCEGIFLQTYGQRLLQAVGDTVLSMFSLIIGAILNIILDPIMIFGLFGCPAMGIRGAAIATVIGQIAGAISALLFNRFKNPLIHVRFRGYRFNWQDVRDIYRVGLPTIVMQAIGSLMTFAVNHLLLEISTTAVAFFGIYYKLQNFLMMPINGLGQAGIPIVGYNYGAKNISRIRKTWQILLPTGAGLALCGTVLFWLFPAQLLTLFSANAQMLALGIPALRIISVSFVFASITILCGYFASGLGNGVVNMISAGIRQFVLLIPCLSFLIRTIGLSHAWYAFWIAEVFACAYSFTSSHRLLKTTINACSNNSAHK</sequence>
<dbReference type="EMBL" id="JAJEPU010000034">
    <property type="protein sequence ID" value="MCC2165385.1"/>
    <property type="molecule type" value="Genomic_DNA"/>
</dbReference>
<dbReference type="InterPro" id="IPR048279">
    <property type="entry name" value="MdtK-like"/>
</dbReference>
<feature type="transmembrane region" description="Helical" evidence="13">
    <location>
        <begin position="417"/>
        <end position="435"/>
    </location>
</feature>
<dbReference type="PIRSF" id="PIRSF006603">
    <property type="entry name" value="DinF"/>
    <property type="match status" value="1"/>
</dbReference>
<evidence type="ECO:0000256" key="9">
    <source>
        <dbReference type="ARBA" id="ARBA00022989"/>
    </source>
</evidence>
<evidence type="ECO:0000256" key="12">
    <source>
        <dbReference type="ARBA" id="ARBA00031636"/>
    </source>
</evidence>
<dbReference type="GO" id="GO:0015297">
    <property type="term" value="F:antiporter activity"/>
    <property type="evidence" value="ECO:0007669"/>
    <property type="project" value="UniProtKB-KW"/>
</dbReference>
<comment type="similarity">
    <text evidence="3">Belongs to the multi antimicrobial extrusion (MATE) (TC 2.A.66.1) family.</text>
</comment>
<evidence type="ECO:0000256" key="6">
    <source>
        <dbReference type="ARBA" id="ARBA00022449"/>
    </source>
</evidence>
<feature type="transmembrane region" description="Helical" evidence="13">
    <location>
        <begin position="321"/>
        <end position="340"/>
    </location>
</feature>
<evidence type="ECO:0000256" key="10">
    <source>
        <dbReference type="ARBA" id="ARBA00023065"/>
    </source>
</evidence>
<dbReference type="Proteomes" id="UP001198962">
    <property type="component" value="Unassembled WGS sequence"/>
</dbReference>
<keyword evidence="6" id="KW-0050">Antiport</keyword>
<comment type="caution">
    <text evidence="14">The sequence shown here is derived from an EMBL/GenBank/DDBJ whole genome shotgun (WGS) entry which is preliminary data.</text>
</comment>
<dbReference type="InterPro" id="IPR050222">
    <property type="entry name" value="MATE_MdtK"/>
</dbReference>
<evidence type="ECO:0000256" key="2">
    <source>
        <dbReference type="ARBA" id="ARBA00004651"/>
    </source>
</evidence>
<dbReference type="PANTHER" id="PTHR43298">
    <property type="entry name" value="MULTIDRUG RESISTANCE PROTEIN NORM-RELATED"/>
    <property type="match status" value="1"/>
</dbReference>
<comment type="subcellular location">
    <subcellularLocation>
        <location evidence="2">Cell membrane</location>
        <topology evidence="2">Multi-pass membrane protein</topology>
    </subcellularLocation>
</comment>
<feature type="transmembrane region" description="Helical" evidence="13">
    <location>
        <begin position="90"/>
        <end position="115"/>
    </location>
</feature>
<dbReference type="GO" id="GO:0006811">
    <property type="term" value="P:monoatomic ion transport"/>
    <property type="evidence" value="ECO:0007669"/>
    <property type="project" value="UniProtKB-KW"/>
</dbReference>
<feature type="transmembrane region" description="Helical" evidence="13">
    <location>
        <begin position="389"/>
        <end position="411"/>
    </location>
</feature>
<keyword evidence="9 13" id="KW-1133">Transmembrane helix</keyword>
<keyword evidence="8 13" id="KW-0812">Transmembrane</keyword>
<feature type="transmembrane region" description="Helical" evidence="13">
    <location>
        <begin position="164"/>
        <end position="189"/>
    </location>
</feature>
<keyword evidence="15" id="KW-1185">Reference proteome</keyword>
<dbReference type="Pfam" id="PF01554">
    <property type="entry name" value="MatE"/>
    <property type="match status" value="2"/>
</dbReference>
<feature type="transmembrane region" description="Helical" evidence="13">
    <location>
        <begin position="195"/>
        <end position="217"/>
    </location>
</feature>
<evidence type="ECO:0000256" key="13">
    <source>
        <dbReference type="SAM" id="Phobius"/>
    </source>
</evidence>
<feature type="transmembrane region" description="Helical" evidence="13">
    <location>
        <begin position="16"/>
        <end position="37"/>
    </location>
</feature>
<keyword evidence="5" id="KW-0813">Transport</keyword>
<organism evidence="14 15">
    <name type="scientific">Brotaphodocola catenula</name>
    <dbReference type="NCBI Taxonomy" id="2885361"/>
    <lineage>
        <taxon>Bacteria</taxon>
        <taxon>Bacillati</taxon>
        <taxon>Bacillota</taxon>
        <taxon>Clostridia</taxon>
        <taxon>Lachnospirales</taxon>
        <taxon>Lachnospiraceae</taxon>
        <taxon>Brotaphodocola</taxon>
    </lineage>
</organism>
<dbReference type="NCBIfam" id="TIGR00797">
    <property type="entry name" value="matE"/>
    <property type="match status" value="1"/>
</dbReference>
<keyword evidence="7" id="KW-1003">Cell membrane</keyword>
<evidence type="ECO:0000256" key="1">
    <source>
        <dbReference type="ARBA" id="ARBA00003408"/>
    </source>
</evidence>
<accession>A0AAE3ARL4</accession>
<evidence type="ECO:0000256" key="4">
    <source>
        <dbReference type="ARBA" id="ARBA00020268"/>
    </source>
</evidence>
<dbReference type="RefSeq" id="WP_308451703.1">
    <property type="nucleotide sequence ID" value="NZ_JAJEPU010000034.1"/>
</dbReference>
<keyword evidence="11 13" id="KW-0472">Membrane</keyword>
<feature type="transmembrane region" description="Helical" evidence="13">
    <location>
        <begin position="360"/>
        <end position="382"/>
    </location>
</feature>
<feature type="transmembrane region" description="Helical" evidence="13">
    <location>
        <begin position="57"/>
        <end position="78"/>
    </location>
</feature>
<gene>
    <name evidence="14" type="ORF">LKD32_10985</name>
</gene>
<evidence type="ECO:0000256" key="7">
    <source>
        <dbReference type="ARBA" id="ARBA00022475"/>
    </source>
</evidence>
<reference evidence="14" key="1">
    <citation type="submission" date="2021-10" db="EMBL/GenBank/DDBJ databases">
        <title>Anaerobic single-cell dispensing facilitates the cultivation of human gut bacteria.</title>
        <authorList>
            <person name="Afrizal A."/>
        </authorList>
    </citation>
    <scope>NUCLEOTIDE SEQUENCE</scope>
    <source>
        <strain evidence="14">CLA-AA-H274</strain>
    </source>
</reference>
<protein>
    <recommendedName>
        <fullName evidence="4">Probable multidrug resistance protein NorM</fullName>
    </recommendedName>
    <alternativeName>
        <fullName evidence="12">Multidrug-efflux transporter</fullName>
    </alternativeName>
</protein>
<comment type="function">
    <text evidence="1">Multidrug efflux pump.</text>
</comment>
<feature type="transmembrane region" description="Helical" evidence="13">
    <location>
        <begin position="288"/>
        <end position="309"/>
    </location>
</feature>
<proteinExistence type="inferred from homology"/>
<evidence type="ECO:0000313" key="15">
    <source>
        <dbReference type="Proteomes" id="UP001198962"/>
    </source>
</evidence>
<evidence type="ECO:0000256" key="3">
    <source>
        <dbReference type="ARBA" id="ARBA00010199"/>
    </source>
</evidence>
<evidence type="ECO:0000256" key="11">
    <source>
        <dbReference type="ARBA" id="ARBA00023136"/>
    </source>
</evidence>
<dbReference type="GO" id="GO:0042910">
    <property type="term" value="F:xenobiotic transmembrane transporter activity"/>
    <property type="evidence" value="ECO:0007669"/>
    <property type="project" value="InterPro"/>
</dbReference>
<dbReference type="GO" id="GO:0005886">
    <property type="term" value="C:plasma membrane"/>
    <property type="evidence" value="ECO:0007669"/>
    <property type="project" value="UniProtKB-SubCell"/>
</dbReference>
<keyword evidence="10" id="KW-0406">Ion transport</keyword>
<evidence type="ECO:0000256" key="5">
    <source>
        <dbReference type="ARBA" id="ARBA00022448"/>
    </source>
</evidence>